<dbReference type="Proteomes" id="UP000245771">
    <property type="component" value="Unassembled WGS sequence"/>
</dbReference>
<dbReference type="Pfam" id="PF08145">
    <property type="entry name" value="BOP1NT"/>
    <property type="match status" value="1"/>
</dbReference>
<dbReference type="EMBL" id="KZ819603">
    <property type="protein sequence ID" value="PWN36255.1"/>
    <property type="molecule type" value="Genomic_DNA"/>
</dbReference>
<feature type="compositionally biased region" description="Acidic residues" evidence="8">
    <location>
        <begin position="51"/>
        <end position="115"/>
    </location>
</feature>
<proteinExistence type="inferred from homology"/>
<evidence type="ECO:0000256" key="3">
    <source>
        <dbReference type="ARBA" id="ARBA00022574"/>
    </source>
</evidence>
<feature type="region of interest" description="Disordered" evidence="8">
    <location>
        <begin position="1"/>
        <end position="201"/>
    </location>
</feature>
<dbReference type="FunFam" id="2.130.10.10:FF:000576">
    <property type="entry name" value="Ribosome biogenesis protein ERB1"/>
    <property type="match status" value="1"/>
</dbReference>
<dbReference type="PROSITE" id="PS50294">
    <property type="entry name" value="WD_REPEATS_REGION"/>
    <property type="match status" value="1"/>
</dbReference>
<feature type="compositionally biased region" description="Acidic residues" evidence="8">
    <location>
        <begin position="122"/>
        <end position="132"/>
    </location>
</feature>
<evidence type="ECO:0000313" key="10">
    <source>
        <dbReference type="EMBL" id="PWN36255.1"/>
    </source>
</evidence>
<dbReference type="Pfam" id="PF00400">
    <property type="entry name" value="WD40"/>
    <property type="match status" value="3"/>
</dbReference>
<evidence type="ECO:0000256" key="4">
    <source>
        <dbReference type="ARBA" id="ARBA00022737"/>
    </source>
</evidence>
<sequence length="865" mass="96793">MAKKQDIGKGAAAAVAKRKRDAPAAVVEASKTNGLKGTNGQKSEDVLGGLDDAELELEQEDDSEGEEDEEGDEAELDPFPEIDVGSSEEEDQEEDDEEEDDLEEGDEEEEDDEEGYNSSDIDNWDESDEDARAEELANKETDDSEIEEELSKMIQRASKKPQEEKPQLNKLGLSEEQAAPSIFAKGRNPDGSAFGEWKTSEITGKPKRVYPAIDAEYDSDSSTEDAPNRIGNVPAHWYDEFPHIGYDVEGRKVMRPATADELDKFLATVEDPDSWMTAKDKLTGKDVKLTDEELDIIRRLQNAEIPDGSYDPYEPSVDWYTGKDKVMEMPLSSRPEPKSRFVPSKWEHKKVMKIVRAIRQGRITARAPSTDKPKYYNIWTDADQPAGDHPMHMPAPKLALPTHAESYNPPAEYLFDDQERKDWEAADPTDRKVSFMPSKYDALRKVPGYQNFVKERFERCLDLYLAPRMRRARLDIDDAQDLLPKLPSPRELRPFPTMTSVSYVHPNNVRVRAVAVDPRGQWLVTGADDGRVRLWDLAIARCTAVWDLHARSPQSERSAVYSVQWNPNKSMSMFAACTDGKVVVIVPPQSNGAAASSRGINWTSPSMAFATQGYQPANTANADGKQPAAQWARPSDAERKDGIAAMVTLKGSPKQVVWHARGDYFATTGQGAGNAVLIHQLSKQRSQAPFARASKGSAVQAVLFHPQQPHFFVATQRTIRMYNLATQTLLKTFQTGLRWISSMRLHGQSGTHLIVGSYDKRVAWFDLELATRPYKILRYHQRAVRAVGFHDRYPLLMSASDDGNVHVLHATVYNDMISNPLIVPLKVLRGHTIQDGLGILDAVWHPIMPWLITAGADGEARLWTP</sequence>
<feature type="compositionally biased region" description="Polar residues" evidence="8">
    <location>
        <begin position="30"/>
        <end position="41"/>
    </location>
</feature>
<dbReference type="InterPro" id="IPR019775">
    <property type="entry name" value="WD40_repeat_CS"/>
</dbReference>
<dbReference type="PROSITE" id="PS00678">
    <property type="entry name" value="WD_REPEATS_1"/>
    <property type="match status" value="1"/>
</dbReference>
<dbReference type="InterPro" id="IPR012953">
    <property type="entry name" value="BOP1_N_dom"/>
</dbReference>
<dbReference type="SMART" id="SM00320">
    <property type="entry name" value="WD40"/>
    <property type="match status" value="6"/>
</dbReference>
<feature type="domain" description="BOP1 N-terminal" evidence="9">
    <location>
        <begin position="238"/>
        <end position="496"/>
    </location>
</feature>
<dbReference type="GO" id="GO:0000466">
    <property type="term" value="P:maturation of 5.8S rRNA from tricistronic rRNA transcript (SSU-rRNA, 5.8S rRNA, LSU-rRNA)"/>
    <property type="evidence" value="ECO:0007669"/>
    <property type="project" value="UniProtKB-UniRule"/>
</dbReference>
<keyword evidence="3 7" id="KW-0853">WD repeat</keyword>
<keyword evidence="11" id="KW-1185">Reference proteome</keyword>
<dbReference type="PANTHER" id="PTHR17605:SF0">
    <property type="entry name" value="RIBOSOME BIOGENESIS PROTEIN BOP1"/>
    <property type="match status" value="1"/>
</dbReference>
<dbReference type="GO" id="GO:0000463">
    <property type="term" value="P:maturation of LSU-rRNA from tricistronic rRNA transcript (SSU-rRNA, 5.8S rRNA, LSU-rRNA)"/>
    <property type="evidence" value="ECO:0007669"/>
    <property type="project" value="UniProtKB-UniRule"/>
</dbReference>
<dbReference type="HAMAP" id="MF_03027">
    <property type="entry name" value="BOP1"/>
    <property type="match status" value="1"/>
</dbReference>
<dbReference type="SMART" id="SM01035">
    <property type="entry name" value="BOP1NT"/>
    <property type="match status" value="1"/>
</dbReference>
<keyword evidence="2 6" id="KW-0698">rRNA processing</keyword>
<accession>A0A316VL40</accession>
<evidence type="ECO:0000259" key="9">
    <source>
        <dbReference type="SMART" id="SM01035"/>
    </source>
</evidence>
<dbReference type="InterPro" id="IPR001680">
    <property type="entry name" value="WD40_rpt"/>
</dbReference>
<evidence type="ECO:0000256" key="5">
    <source>
        <dbReference type="ARBA" id="ARBA00023242"/>
    </source>
</evidence>
<evidence type="ECO:0000256" key="8">
    <source>
        <dbReference type="SAM" id="MobiDB-lite"/>
    </source>
</evidence>
<gene>
    <name evidence="6" type="primary">ERB1</name>
    <name evidence="10" type="ORF">FA14DRAFT_161053</name>
</gene>
<dbReference type="InParanoid" id="A0A316VL40"/>
<dbReference type="InterPro" id="IPR036322">
    <property type="entry name" value="WD40_repeat_dom_sf"/>
</dbReference>
<dbReference type="GO" id="GO:0005654">
    <property type="term" value="C:nucleoplasm"/>
    <property type="evidence" value="ECO:0007669"/>
    <property type="project" value="UniProtKB-SubCell"/>
</dbReference>
<evidence type="ECO:0000256" key="6">
    <source>
        <dbReference type="HAMAP-Rule" id="MF_03027"/>
    </source>
</evidence>
<dbReference type="STRING" id="1280837.A0A316VL40"/>
<dbReference type="PROSITE" id="PS50082">
    <property type="entry name" value="WD_REPEATS_2"/>
    <property type="match status" value="1"/>
</dbReference>
<organism evidence="10 11">
    <name type="scientific">Meira miltonrushii</name>
    <dbReference type="NCBI Taxonomy" id="1280837"/>
    <lineage>
        <taxon>Eukaryota</taxon>
        <taxon>Fungi</taxon>
        <taxon>Dikarya</taxon>
        <taxon>Basidiomycota</taxon>
        <taxon>Ustilaginomycotina</taxon>
        <taxon>Exobasidiomycetes</taxon>
        <taxon>Exobasidiales</taxon>
        <taxon>Brachybasidiaceae</taxon>
        <taxon>Meira</taxon>
    </lineage>
</organism>
<reference evidence="10 11" key="1">
    <citation type="journal article" date="2018" name="Mol. Biol. Evol.">
        <title>Broad Genomic Sampling Reveals a Smut Pathogenic Ancestry of the Fungal Clade Ustilaginomycotina.</title>
        <authorList>
            <person name="Kijpornyongpan T."/>
            <person name="Mondo S.J."/>
            <person name="Barry K."/>
            <person name="Sandor L."/>
            <person name="Lee J."/>
            <person name="Lipzen A."/>
            <person name="Pangilinan J."/>
            <person name="LaButti K."/>
            <person name="Hainaut M."/>
            <person name="Henrissat B."/>
            <person name="Grigoriev I.V."/>
            <person name="Spatafora J.W."/>
            <person name="Aime M.C."/>
        </authorList>
    </citation>
    <scope>NUCLEOTIDE SEQUENCE [LARGE SCALE GENOMIC DNA]</scope>
    <source>
        <strain evidence="10 11">MCA 3882</strain>
    </source>
</reference>
<dbReference type="AlphaFoldDB" id="A0A316VL40"/>
<keyword evidence="5 6" id="KW-0539">Nucleus</keyword>
<protein>
    <recommendedName>
        <fullName evidence="6">Ribosome biogenesis protein ERB1</fullName>
    </recommendedName>
    <alternativeName>
        <fullName evidence="6">Eukaryotic ribosome biogenesis protein 1</fullName>
    </alternativeName>
</protein>
<dbReference type="GO" id="GO:0070545">
    <property type="term" value="C:PeBoW complex"/>
    <property type="evidence" value="ECO:0007669"/>
    <property type="project" value="TreeGrafter"/>
</dbReference>
<evidence type="ECO:0000313" key="11">
    <source>
        <dbReference type="Proteomes" id="UP000245771"/>
    </source>
</evidence>
<dbReference type="GO" id="GO:0043021">
    <property type="term" value="F:ribonucleoprotein complex binding"/>
    <property type="evidence" value="ECO:0007669"/>
    <property type="project" value="UniProtKB-UniRule"/>
</dbReference>
<dbReference type="OrthoDB" id="5571054at2759"/>
<dbReference type="InterPro" id="IPR028598">
    <property type="entry name" value="BOP1/Erb1"/>
</dbReference>
<comment type="subunit">
    <text evidence="6">Component of the NOP7 complex, composed of ERB1, NOP7 and YTM1. Within the NOP7 complex ERB1 appears to interact directly with NOP7 and YTM1. The NOP7 complex also associates with the 66S pre-ribosome.</text>
</comment>
<comment type="function">
    <text evidence="6">Component of the NOP7 complex, which is required for maturation of the 25S and 5.8S ribosomal RNAs and formation of the 60S ribosome.</text>
</comment>
<comment type="similarity">
    <text evidence="6">Belongs to the WD repeat BOP1/ERB1 family.</text>
</comment>
<comment type="subcellular location">
    <subcellularLocation>
        <location evidence="6">Nucleus</location>
        <location evidence="6">Nucleolus</location>
    </subcellularLocation>
    <subcellularLocation>
        <location evidence="6">Nucleus</location>
        <location evidence="6">Nucleoplasm</location>
    </subcellularLocation>
</comment>
<dbReference type="FunCoup" id="A0A316VL40">
    <property type="interactions" value="430"/>
</dbReference>
<dbReference type="PANTHER" id="PTHR17605">
    <property type="entry name" value="RIBOSOME BIOGENESIS PROTEIN BOP1 BLOCK OF PROLIFERATION 1 PROTEIN"/>
    <property type="match status" value="1"/>
</dbReference>
<feature type="repeat" description="WD" evidence="7">
    <location>
        <begin position="504"/>
        <end position="545"/>
    </location>
</feature>
<dbReference type="InterPro" id="IPR015943">
    <property type="entry name" value="WD40/YVTN_repeat-like_dom_sf"/>
</dbReference>
<evidence type="ECO:0000256" key="2">
    <source>
        <dbReference type="ARBA" id="ARBA00022552"/>
    </source>
</evidence>
<keyword evidence="1 6" id="KW-0690">Ribosome biogenesis</keyword>
<name>A0A316VL40_9BASI</name>
<evidence type="ECO:0000256" key="1">
    <source>
        <dbReference type="ARBA" id="ARBA00022517"/>
    </source>
</evidence>
<dbReference type="GO" id="GO:0030687">
    <property type="term" value="C:preribosome, large subunit precursor"/>
    <property type="evidence" value="ECO:0007669"/>
    <property type="project" value="UniProtKB-UniRule"/>
</dbReference>
<dbReference type="Gene3D" id="2.130.10.10">
    <property type="entry name" value="YVTN repeat-like/Quinoprotein amine dehydrogenase"/>
    <property type="match status" value="1"/>
</dbReference>
<evidence type="ECO:0000256" key="7">
    <source>
        <dbReference type="PROSITE-ProRule" id="PRU00221"/>
    </source>
</evidence>
<dbReference type="SUPFAM" id="SSF50978">
    <property type="entry name" value="WD40 repeat-like"/>
    <property type="match status" value="1"/>
</dbReference>
<keyword evidence="4" id="KW-0677">Repeat</keyword>